<dbReference type="InterPro" id="IPR009068">
    <property type="entry name" value="uS15_NS1_RNA-bd_sf"/>
</dbReference>
<reference evidence="1" key="2">
    <citation type="journal article" date="2021" name="PeerJ">
        <title>Extensive microbial diversity within the chicken gut microbiome revealed by metagenomics and culture.</title>
        <authorList>
            <person name="Gilroy R."/>
            <person name="Ravi A."/>
            <person name="Getino M."/>
            <person name="Pursley I."/>
            <person name="Horton D.L."/>
            <person name="Alikhan N.F."/>
            <person name="Baker D."/>
            <person name="Gharbi K."/>
            <person name="Hall N."/>
            <person name="Watson M."/>
            <person name="Adriaenssens E.M."/>
            <person name="Foster-Nyarko E."/>
            <person name="Jarju S."/>
            <person name="Secka A."/>
            <person name="Antonio M."/>
            <person name="Oren A."/>
            <person name="Chaudhuri R.R."/>
            <person name="La Ragione R."/>
            <person name="Hildebrand F."/>
            <person name="Pallen M.J."/>
        </authorList>
    </citation>
    <scope>NUCLEOTIDE SEQUENCE</scope>
    <source>
        <strain evidence="1">CHK136-897</strain>
    </source>
</reference>
<evidence type="ECO:0000313" key="1">
    <source>
        <dbReference type="EMBL" id="HIU65754.1"/>
    </source>
</evidence>
<dbReference type="GO" id="GO:0005840">
    <property type="term" value="C:ribosome"/>
    <property type="evidence" value="ECO:0007669"/>
    <property type="project" value="UniProtKB-KW"/>
</dbReference>
<dbReference type="EMBL" id="DVNO01000034">
    <property type="protein sequence ID" value="HIU65754.1"/>
    <property type="molecule type" value="Genomic_DNA"/>
</dbReference>
<gene>
    <name evidence="1" type="ORF">IAC63_03915</name>
</gene>
<sequence>MSITKEKKSELIQAYKTTEKDNGGSAASQVAVLTERIRNL</sequence>
<organism evidence="1 2">
    <name type="scientific">Candidatus Enterousia avicola</name>
    <dbReference type="NCBI Taxonomy" id="2840787"/>
    <lineage>
        <taxon>Bacteria</taxon>
        <taxon>Pseudomonadati</taxon>
        <taxon>Pseudomonadota</taxon>
        <taxon>Alphaproteobacteria</taxon>
        <taxon>Candidatus Enterousia</taxon>
    </lineage>
</organism>
<name>A0A9D1MSM0_9PROT</name>
<evidence type="ECO:0000313" key="2">
    <source>
        <dbReference type="Proteomes" id="UP000824142"/>
    </source>
</evidence>
<comment type="caution">
    <text evidence="1">The sequence shown here is derived from an EMBL/GenBank/DDBJ whole genome shotgun (WGS) entry which is preliminary data.</text>
</comment>
<dbReference type="SUPFAM" id="SSF47060">
    <property type="entry name" value="S15/NS1 RNA-binding domain"/>
    <property type="match status" value="1"/>
</dbReference>
<protein>
    <submittedName>
        <fullName evidence="1">30S ribosomal protein S15</fullName>
    </submittedName>
</protein>
<dbReference type="AlphaFoldDB" id="A0A9D1MSM0"/>
<keyword evidence="1" id="KW-0687">Ribonucleoprotein</keyword>
<proteinExistence type="predicted"/>
<keyword evidence="1" id="KW-0689">Ribosomal protein</keyword>
<accession>A0A9D1MSM0</accession>
<dbReference type="Gene3D" id="1.10.287.10">
    <property type="entry name" value="S15/NS1, RNA-binding"/>
    <property type="match status" value="1"/>
</dbReference>
<feature type="non-terminal residue" evidence="1">
    <location>
        <position position="40"/>
    </location>
</feature>
<reference evidence="1" key="1">
    <citation type="submission" date="2020-10" db="EMBL/GenBank/DDBJ databases">
        <authorList>
            <person name="Gilroy R."/>
        </authorList>
    </citation>
    <scope>NUCLEOTIDE SEQUENCE</scope>
    <source>
        <strain evidence="1">CHK136-897</strain>
    </source>
</reference>
<dbReference type="Proteomes" id="UP000824142">
    <property type="component" value="Unassembled WGS sequence"/>
</dbReference>